<name>A0A9W6VIW0_9PSEU</name>
<sequence>MSRLKSKTSWRDFLVIHRLQFPLPVNYLCYAVWGWGFATRDITRVLDPAALLSTGANLLLIIGPLALNVALDMPTDVQHDEKKYLAGAVERFGRRHTLNLAAAEMCAGVLATLAVGFWWERWWPLVIACAVIAAQLAYNVEPVRLKRRGFAGSLMFGLASMLPWLLGYTATGARLDSAMWLTFAGVTVLSIGRTIWWAIPDRAADAATGIATPAVRHGQAGALGTACLLLLGGLFLLGSGLWGHYGMIWAAIGLAGHVAFFSCVLGQLGRAGEGRPPNARRMLRRTLPLVTSGEVLLMFTAFFA</sequence>
<feature type="transmembrane region" description="Helical" evidence="5">
    <location>
        <begin position="122"/>
        <end position="138"/>
    </location>
</feature>
<gene>
    <name evidence="6" type="ORF">Atai01_54930</name>
</gene>
<feature type="transmembrane region" description="Helical" evidence="5">
    <location>
        <begin position="98"/>
        <end position="116"/>
    </location>
</feature>
<evidence type="ECO:0000313" key="7">
    <source>
        <dbReference type="Proteomes" id="UP001165136"/>
    </source>
</evidence>
<feature type="transmembrane region" description="Helical" evidence="5">
    <location>
        <begin position="150"/>
        <end position="166"/>
    </location>
</feature>
<dbReference type="InterPro" id="IPR044878">
    <property type="entry name" value="UbiA_sf"/>
</dbReference>
<keyword evidence="2 5" id="KW-0812">Transmembrane</keyword>
<feature type="transmembrane region" description="Helical" evidence="5">
    <location>
        <begin position="178"/>
        <end position="199"/>
    </location>
</feature>
<dbReference type="Pfam" id="PF01040">
    <property type="entry name" value="UbiA"/>
    <property type="match status" value="1"/>
</dbReference>
<protein>
    <recommendedName>
        <fullName evidence="8">Prenyltransferase</fullName>
    </recommendedName>
</protein>
<dbReference type="RefSeq" id="WP_285488666.1">
    <property type="nucleotide sequence ID" value="NZ_BSTI01000013.1"/>
</dbReference>
<dbReference type="GO" id="GO:0016765">
    <property type="term" value="F:transferase activity, transferring alkyl or aryl (other than methyl) groups"/>
    <property type="evidence" value="ECO:0007669"/>
    <property type="project" value="InterPro"/>
</dbReference>
<dbReference type="InterPro" id="IPR000537">
    <property type="entry name" value="UbiA_prenyltransferase"/>
</dbReference>
<dbReference type="Proteomes" id="UP001165136">
    <property type="component" value="Unassembled WGS sequence"/>
</dbReference>
<evidence type="ECO:0000313" key="6">
    <source>
        <dbReference type="EMBL" id="GLY68874.1"/>
    </source>
</evidence>
<feature type="transmembrane region" description="Helical" evidence="5">
    <location>
        <begin position="248"/>
        <end position="265"/>
    </location>
</feature>
<keyword evidence="4 5" id="KW-0472">Membrane</keyword>
<feature type="transmembrane region" description="Helical" evidence="5">
    <location>
        <begin position="220"/>
        <end position="242"/>
    </location>
</feature>
<dbReference type="GO" id="GO:0016020">
    <property type="term" value="C:membrane"/>
    <property type="evidence" value="ECO:0007669"/>
    <property type="project" value="UniProtKB-SubCell"/>
</dbReference>
<feature type="transmembrane region" description="Helical" evidence="5">
    <location>
        <begin position="286"/>
        <end position="303"/>
    </location>
</feature>
<evidence type="ECO:0000256" key="3">
    <source>
        <dbReference type="ARBA" id="ARBA00022989"/>
    </source>
</evidence>
<proteinExistence type="predicted"/>
<evidence type="ECO:0000256" key="1">
    <source>
        <dbReference type="ARBA" id="ARBA00004141"/>
    </source>
</evidence>
<comment type="caution">
    <text evidence="6">The sequence shown here is derived from an EMBL/GenBank/DDBJ whole genome shotgun (WGS) entry which is preliminary data.</text>
</comment>
<evidence type="ECO:0000256" key="5">
    <source>
        <dbReference type="SAM" id="Phobius"/>
    </source>
</evidence>
<dbReference type="Gene3D" id="1.10.357.140">
    <property type="entry name" value="UbiA prenyltransferase"/>
    <property type="match status" value="1"/>
</dbReference>
<reference evidence="6" key="1">
    <citation type="submission" date="2023-03" db="EMBL/GenBank/DDBJ databases">
        <title>Amycolatopsis taiwanensis NBRC 103393.</title>
        <authorList>
            <person name="Ichikawa N."/>
            <person name="Sato H."/>
            <person name="Tonouchi N."/>
        </authorList>
    </citation>
    <scope>NUCLEOTIDE SEQUENCE</scope>
    <source>
        <strain evidence="6">NBRC 103393</strain>
    </source>
</reference>
<feature type="transmembrane region" description="Helical" evidence="5">
    <location>
        <begin position="21"/>
        <end position="38"/>
    </location>
</feature>
<evidence type="ECO:0008006" key="8">
    <source>
        <dbReference type="Google" id="ProtNLM"/>
    </source>
</evidence>
<organism evidence="6 7">
    <name type="scientific">Amycolatopsis taiwanensis</name>
    <dbReference type="NCBI Taxonomy" id="342230"/>
    <lineage>
        <taxon>Bacteria</taxon>
        <taxon>Bacillati</taxon>
        <taxon>Actinomycetota</taxon>
        <taxon>Actinomycetes</taxon>
        <taxon>Pseudonocardiales</taxon>
        <taxon>Pseudonocardiaceae</taxon>
        <taxon>Amycolatopsis</taxon>
    </lineage>
</organism>
<comment type="subcellular location">
    <subcellularLocation>
        <location evidence="1">Membrane</location>
        <topology evidence="1">Multi-pass membrane protein</topology>
    </subcellularLocation>
</comment>
<feature type="transmembrane region" description="Helical" evidence="5">
    <location>
        <begin position="50"/>
        <end position="71"/>
    </location>
</feature>
<dbReference type="AlphaFoldDB" id="A0A9W6VIW0"/>
<evidence type="ECO:0000256" key="2">
    <source>
        <dbReference type="ARBA" id="ARBA00022692"/>
    </source>
</evidence>
<evidence type="ECO:0000256" key="4">
    <source>
        <dbReference type="ARBA" id="ARBA00023136"/>
    </source>
</evidence>
<keyword evidence="3 5" id="KW-1133">Transmembrane helix</keyword>
<dbReference type="Gene3D" id="1.20.120.1780">
    <property type="entry name" value="UbiA prenyltransferase"/>
    <property type="match status" value="1"/>
</dbReference>
<keyword evidence="7" id="KW-1185">Reference proteome</keyword>
<accession>A0A9W6VIW0</accession>
<dbReference type="EMBL" id="BSTI01000013">
    <property type="protein sequence ID" value="GLY68874.1"/>
    <property type="molecule type" value="Genomic_DNA"/>
</dbReference>